<feature type="region of interest" description="Disordered" evidence="2">
    <location>
        <begin position="409"/>
        <end position="464"/>
    </location>
</feature>
<reference evidence="3" key="1">
    <citation type="submission" date="2021-01" db="UniProtKB">
        <authorList>
            <consortium name="EnsemblPlants"/>
        </authorList>
    </citation>
    <scope>IDENTIFICATION</scope>
</reference>
<proteinExistence type="predicted"/>
<organism evidence="3 4">
    <name type="scientific">Kalanchoe fedtschenkoi</name>
    <name type="common">Lavender scallops</name>
    <name type="synonym">South American air plant</name>
    <dbReference type="NCBI Taxonomy" id="63787"/>
    <lineage>
        <taxon>Eukaryota</taxon>
        <taxon>Viridiplantae</taxon>
        <taxon>Streptophyta</taxon>
        <taxon>Embryophyta</taxon>
        <taxon>Tracheophyta</taxon>
        <taxon>Spermatophyta</taxon>
        <taxon>Magnoliopsida</taxon>
        <taxon>eudicotyledons</taxon>
        <taxon>Gunneridae</taxon>
        <taxon>Pentapetalae</taxon>
        <taxon>Saxifragales</taxon>
        <taxon>Crassulaceae</taxon>
        <taxon>Kalanchoe</taxon>
    </lineage>
</organism>
<dbReference type="AlphaFoldDB" id="A0A7N0V8K8"/>
<feature type="compositionally biased region" description="Basic residues" evidence="2">
    <location>
        <begin position="1"/>
        <end position="18"/>
    </location>
</feature>
<feature type="coiled-coil region" evidence="1">
    <location>
        <begin position="95"/>
        <end position="122"/>
    </location>
</feature>
<keyword evidence="1" id="KW-0175">Coiled coil</keyword>
<dbReference type="EnsemblPlants" id="Kaladp0208s0020.2.v1.1">
    <property type="protein sequence ID" value="Kaladp0208s0020.2.v1.1"/>
    <property type="gene ID" value="Kaladp0208s0020.v1.1"/>
</dbReference>
<name>A0A7N0V8K8_KALFE</name>
<dbReference type="EnsemblPlants" id="Kaladp0208s0020.1.v1.1">
    <property type="protein sequence ID" value="Kaladp0208s0020.1.v1.1"/>
    <property type="gene ID" value="Kaladp0208s0020.v1.1"/>
</dbReference>
<evidence type="ECO:0000256" key="1">
    <source>
        <dbReference type="SAM" id="Coils"/>
    </source>
</evidence>
<evidence type="ECO:0000313" key="3">
    <source>
        <dbReference type="EnsemblPlants" id="Kaladp0208s0020.1.v1.1"/>
    </source>
</evidence>
<dbReference type="Gramene" id="Kaladp0208s0020.2.v1.1">
    <property type="protein sequence ID" value="Kaladp0208s0020.2.v1.1"/>
    <property type="gene ID" value="Kaladp0208s0020.v1.1"/>
</dbReference>
<dbReference type="Gramene" id="Kaladp0208s0020.1.v1.1">
    <property type="protein sequence ID" value="Kaladp0208s0020.1.v1.1"/>
    <property type="gene ID" value="Kaladp0208s0020.v1.1"/>
</dbReference>
<evidence type="ECO:0000256" key="2">
    <source>
        <dbReference type="SAM" id="MobiDB-lite"/>
    </source>
</evidence>
<feature type="compositionally biased region" description="Polar residues" evidence="2">
    <location>
        <begin position="33"/>
        <end position="60"/>
    </location>
</feature>
<accession>A0A7N0V8K8</accession>
<dbReference type="Proteomes" id="UP000594263">
    <property type="component" value="Unplaced"/>
</dbReference>
<feature type="region of interest" description="Disordered" evidence="2">
    <location>
        <begin position="1"/>
        <end position="83"/>
    </location>
</feature>
<dbReference type="OMA" id="DYHAQNE"/>
<feature type="coiled-coil region" evidence="1">
    <location>
        <begin position="158"/>
        <end position="321"/>
    </location>
</feature>
<evidence type="ECO:0000313" key="4">
    <source>
        <dbReference type="Proteomes" id="UP000594263"/>
    </source>
</evidence>
<keyword evidence="4" id="KW-1185">Reference proteome</keyword>
<protein>
    <submittedName>
        <fullName evidence="3">Uncharacterized protein</fullName>
    </submittedName>
</protein>
<sequence length="495" mass="55265">MEDEKKRKKNKKKKNKQNKAREDTAVVAEETASIDQNQSPEQDLAPSQVSEEAFATNNISGKPDGKNNDVLIPDAAKHGHGTNDHEALVVAETEKTLWLQRLASLEETVEHLQSEKDAHLRKETRLEVIVAELEHEKESLLLKQISMEGTISQLVSEKTSATKKQSGLEERIEQLLEDRAFLSSKHAEFEERIKHLEREKDLWASKEATLEERIKNLEIDKESWILKQSSTEGFVGRLRDDNARLQIQVKQLEESKIRISQENQMLSENISSLQAHADSEKQQNTEITMLTSQIEAASNLIEKLVAENADLVEKVNELYIELDRYRTSSETVSTHMPLLTKSAAIDDGAVLAGAQKFEESVSNDRTKLLQIYPRLAESNGVHEVKLDHAAATDAPIPINSGEIVQIPLSGSELQDAEGRKTAEEDEDSPAEGRQAAEENEDSPAEGRQAAEEDEDSPVELSDAPLTGAPIRFISFVARYVSGADLVSKRSANWRS</sequence>